<organism evidence="1">
    <name type="scientific">Haptolina ericina</name>
    <dbReference type="NCBI Taxonomy" id="156174"/>
    <lineage>
        <taxon>Eukaryota</taxon>
        <taxon>Haptista</taxon>
        <taxon>Haptophyta</taxon>
        <taxon>Prymnesiophyceae</taxon>
        <taxon>Prymnesiales</taxon>
        <taxon>Prymnesiaceae</taxon>
        <taxon>Haptolina</taxon>
    </lineage>
</organism>
<protein>
    <submittedName>
        <fullName evidence="1">Uncharacterized protein</fullName>
    </submittedName>
</protein>
<reference evidence="1" key="1">
    <citation type="submission" date="2021-01" db="EMBL/GenBank/DDBJ databases">
        <authorList>
            <person name="Corre E."/>
            <person name="Pelletier E."/>
            <person name="Niang G."/>
            <person name="Scheremetjew M."/>
            <person name="Finn R."/>
            <person name="Kale V."/>
            <person name="Holt S."/>
            <person name="Cochrane G."/>
            <person name="Meng A."/>
            <person name="Brown T."/>
            <person name="Cohen L."/>
        </authorList>
    </citation>
    <scope>NUCLEOTIDE SEQUENCE</scope>
    <source>
        <strain evidence="1">CCMP281</strain>
    </source>
</reference>
<evidence type="ECO:0000313" key="1">
    <source>
        <dbReference type="EMBL" id="CAE0121285.1"/>
    </source>
</evidence>
<dbReference type="Pfam" id="PF03357">
    <property type="entry name" value="Snf7"/>
    <property type="match status" value="1"/>
</dbReference>
<dbReference type="Gene3D" id="6.10.140.1230">
    <property type="match status" value="1"/>
</dbReference>
<accession>A0A7S3B0R2</accession>
<dbReference type="EMBL" id="HBHX01039627">
    <property type="protein sequence ID" value="CAE0121285.1"/>
    <property type="molecule type" value="Transcribed_RNA"/>
</dbReference>
<gene>
    <name evidence="1" type="ORF">HERI1096_LOCUS21986</name>
</gene>
<dbReference type="InterPro" id="IPR005024">
    <property type="entry name" value="Snf7_fam"/>
</dbReference>
<dbReference type="AlphaFoldDB" id="A0A7S3B0R2"/>
<proteinExistence type="predicted"/>
<sequence>MQLFGAGKTPQEKIKEYGRQIKRSIRDMDRERGALERQEKKLMTDIKKEAKEGRVDSAKIMAKDLVRTRGYIKKMYKMKSHMEAVSLRLQTMQSSAQMAQSMKGVVKVMGTMNKKMNLPQIQKIMMEFEKQNEMMGAPCSGRP</sequence>
<name>A0A7S3B0R2_9EUKA</name>
<dbReference type="PANTHER" id="PTHR10476">
    <property type="entry name" value="CHARGED MULTIVESICULAR BODY PROTEIN"/>
    <property type="match status" value="1"/>
</dbReference>
<dbReference type="GO" id="GO:0007034">
    <property type="term" value="P:vacuolar transport"/>
    <property type="evidence" value="ECO:0007669"/>
    <property type="project" value="InterPro"/>
</dbReference>